<dbReference type="Gene3D" id="3.40.50.720">
    <property type="entry name" value="NAD(P)-binding Rossmann-like Domain"/>
    <property type="match status" value="1"/>
</dbReference>
<dbReference type="OrthoDB" id="5840532at2759"/>
<feature type="transmembrane region" description="Helical" evidence="3">
    <location>
        <begin position="31"/>
        <end position="49"/>
    </location>
</feature>
<protein>
    <submittedName>
        <fullName evidence="4">Uncharacterized protein</fullName>
    </submittedName>
</protein>
<accession>A0A7H9B3C7</accession>
<dbReference type="InterPro" id="IPR020904">
    <property type="entry name" value="Sc_DH/Rdtase_CS"/>
</dbReference>
<keyword evidence="1" id="KW-0521">NADP</keyword>
<dbReference type="InterPro" id="IPR002347">
    <property type="entry name" value="SDR_fam"/>
</dbReference>
<evidence type="ECO:0000313" key="4">
    <source>
        <dbReference type="EMBL" id="QLG73120.1"/>
    </source>
</evidence>
<keyword evidence="5" id="KW-1185">Reference proteome</keyword>
<keyword evidence="3" id="KW-0472">Membrane</keyword>
<reference evidence="4 5" key="1">
    <citation type="submission" date="2020-07" db="EMBL/GenBank/DDBJ databases">
        <title>The yeast mating-type switching endonuclease HO is a domesticated member of an unorthodox homing genetic element family.</title>
        <authorList>
            <person name="Coughlan A.Y."/>
            <person name="Lombardi L."/>
            <person name="Braun-Galleani S."/>
            <person name="Martos A.R."/>
            <person name="Galeote V."/>
            <person name="Bigey F."/>
            <person name="Dequin S."/>
            <person name="Byrne K.P."/>
            <person name="Wolfe K.H."/>
        </authorList>
    </citation>
    <scope>NUCLEOTIDE SEQUENCE [LARGE SCALE GENOMIC DNA]</scope>
    <source>
        <strain evidence="4 5">NRRL Y-6702</strain>
    </source>
</reference>
<evidence type="ECO:0000313" key="5">
    <source>
        <dbReference type="Proteomes" id="UP000509704"/>
    </source>
</evidence>
<dbReference type="PROSITE" id="PS00061">
    <property type="entry name" value="ADH_SHORT"/>
    <property type="match status" value="1"/>
</dbReference>
<name>A0A7H9B3C7_ZYGMR</name>
<dbReference type="PRINTS" id="PR00081">
    <property type="entry name" value="GDHRDH"/>
</dbReference>
<evidence type="ECO:0000256" key="2">
    <source>
        <dbReference type="RuleBase" id="RU000363"/>
    </source>
</evidence>
<dbReference type="PANTHER" id="PTHR24322">
    <property type="entry name" value="PKSB"/>
    <property type="match status" value="1"/>
</dbReference>
<sequence>MSVDWVIQWVFLPVVKCPFLLCFLCRIKSRLVWCFCVLYSVSLFILLKVNTRFKCHGANLWVTIEHIKNARVVITGGSSGLGHAIIKELLSRYKDLTIFNIDLNESPIADKRIKTYKCDLGISSERDEMIKKIQRDCDGPVHLVVNNAGMRSKYQQFQKLHGKAFEHILSVNTLAPTKIIQAFAPKENNLDQCYIVNVASTLAILSASKVAPYASSKAALIALHRSYCFELESRHISNIRTLLVVPGQLNTDLFGGFTPPRQFFAPVVDCDALAKSIVDRCEKGQRGDLCAPFYSNLISLLMSLPYAVQILARKFAQLDDCLPDD</sequence>
<dbReference type="AlphaFoldDB" id="A0A7H9B3C7"/>
<keyword evidence="3" id="KW-1133">Transmembrane helix</keyword>
<dbReference type="PANTHER" id="PTHR24322:SF743">
    <property type="entry name" value="AER111WP"/>
    <property type="match status" value="1"/>
</dbReference>
<dbReference type="PRINTS" id="PR00080">
    <property type="entry name" value="SDRFAMILY"/>
</dbReference>
<dbReference type="Pfam" id="PF00106">
    <property type="entry name" value="adh_short"/>
    <property type="match status" value="1"/>
</dbReference>
<evidence type="ECO:0000256" key="1">
    <source>
        <dbReference type="ARBA" id="ARBA00022857"/>
    </source>
</evidence>
<dbReference type="KEGG" id="zmk:HG535_0E02040"/>
<dbReference type="EMBL" id="CP058608">
    <property type="protein sequence ID" value="QLG73120.1"/>
    <property type="molecule type" value="Genomic_DNA"/>
</dbReference>
<proteinExistence type="inferred from homology"/>
<dbReference type="Proteomes" id="UP000509704">
    <property type="component" value="Chromosome 5"/>
</dbReference>
<feature type="transmembrane region" description="Helical" evidence="3">
    <location>
        <begin position="6"/>
        <end position="24"/>
    </location>
</feature>
<organism evidence="4 5">
    <name type="scientific">Zygotorulaspora mrakii</name>
    <name type="common">Zygosaccharomyces mrakii</name>
    <dbReference type="NCBI Taxonomy" id="42260"/>
    <lineage>
        <taxon>Eukaryota</taxon>
        <taxon>Fungi</taxon>
        <taxon>Dikarya</taxon>
        <taxon>Ascomycota</taxon>
        <taxon>Saccharomycotina</taxon>
        <taxon>Saccharomycetes</taxon>
        <taxon>Saccharomycetales</taxon>
        <taxon>Saccharomycetaceae</taxon>
        <taxon>Zygotorulaspora</taxon>
    </lineage>
</organism>
<dbReference type="InterPro" id="IPR036291">
    <property type="entry name" value="NAD(P)-bd_dom_sf"/>
</dbReference>
<comment type="similarity">
    <text evidence="2">Belongs to the short-chain dehydrogenases/reductases (SDR) family.</text>
</comment>
<dbReference type="RefSeq" id="XP_037144847.1">
    <property type="nucleotide sequence ID" value="XM_037288952.1"/>
</dbReference>
<gene>
    <name evidence="4" type="ORF">HG535_0E02040</name>
</gene>
<dbReference type="GeneID" id="59236862"/>
<keyword evidence="3" id="KW-0812">Transmembrane</keyword>
<evidence type="ECO:0000256" key="3">
    <source>
        <dbReference type="SAM" id="Phobius"/>
    </source>
</evidence>
<dbReference type="GO" id="GO:0016616">
    <property type="term" value="F:oxidoreductase activity, acting on the CH-OH group of donors, NAD or NADP as acceptor"/>
    <property type="evidence" value="ECO:0007669"/>
    <property type="project" value="TreeGrafter"/>
</dbReference>
<dbReference type="SUPFAM" id="SSF51735">
    <property type="entry name" value="NAD(P)-binding Rossmann-fold domains"/>
    <property type="match status" value="1"/>
</dbReference>